<keyword evidence="8" id="KW-1185">Reference proteome</keyword>
<evidence type="ECO:0000256" key="2">
    <source>
        <dbReference type="ARBA" id="ARBA00022729"/>
    </source>
</evidence>
<dbReference type="EMBL" id="WNTK01000035">
    <property type="protein sequence ID" value="KAG9472791.1"/>
    <property type="molecule type" value="Genomic_DNA"/>
</dbReference>
<dbReference type="InterPro" id="IPR013783">
    <property type="entry name" value="Ig-like_fold"/>
</dbReference>
<evidence type="ECO:0000259" key="6">
    <source>
        <dbReference type="PROSITE" id="PS50835"/>
    </source>
</evidence>
<dbReference type="GO" id="GO:0016020">
    <property type="term" value="C:membrane"/>
    <property type="evidence" value="ECO:0007669"/>
    <property type="project" value="UniProtKB-SubCell"/>
</dbReference>
<feature type="non-terminal residue" evidence="7">
    <location>
        <position position="1"/>
    </location>
</feature>
<organism evidence="7 8">
    <name type="scientific">Eleutherodactylus coqui</name>
    <name type="common">Puerto Rican coqui</name>
    <dbReference type="NCBI Taxonomy" id="57060"/>
    <lineage>
        <taxon>Eukaryota</taxon>
        <taxon>Metazoa</taxon>
        <taxon>Chordata</taxon>
        <taxon>Craniata</taxon>
        <taxon>Vertebrata</taxon>
        <taxon>Euteleostomi</taxon>
        <taxon>Amphibia</taxon>
        <taxon>Batrachia</taxon>
        <taxon>Anura</taxon>
        <taxon>Neobatrachia</taxon>
        <taxon>Hyloidea</taxon>
        <taxon>Eleutherodactylidae</taxon>
        <taxon>Eleutherodactylinae</taxon>
        <taxon>Eleutherodactylus</taxon>
        <taxon>Eleutherodactylus</taxon>
    </lineage>
</organism>
<dbReference type="PROSITE" id="PS50835">
    <property type="entry name" value="IG_LIKE"/>
    <property type="match status" value="1"/>
</dbReference>
<comment type="subcellular location">
    <subcellularLocation>
        <location evidence="1">Membrane</location>
    </subcellularLocation>
</comment>
<name>A0A8J6JYI4_ELECQ</name>
<evidence type="ECO:0000256" key="3">
    <source>
        <dbReference type="ARBA" id="ARBA00023136"/>
    </source>
</evidence>
<comment type="caution">
    <text evidence="7">The sequence shown here is derived from an EMBL/GenBank/DDBJ whole genome shotgun (WGS) entry which is preliminary data.</text>
</comment>
<dbReference type="InterPro" id="IPR003599">
    <property type="entry name" value="Ig_sub"/>
</dbReference>
<accession>A0A8J6JYI4</accession>
<dbReference type="PANTHER" id="PTHR12080:SF48">
    <property type="entry name" value="IMMUNOGLOBULIN SUBTYPE DOMAIN-CONTAINING PROTEIN"/>
    <property type="match status" value="1"/>
</dbReference>
<feature type="domain" description="Ig-like" evidence="6">
    <location>
        <begin position="1"/>
        <end position="117"/>
    </location>
</feature>
<reference evidence="7" key="1">
    <citation type="thesis" date="2020" institute="ProQuest LLC" country="789 East Eisenhower Parkway, Ann Arbor, MI, USA">
        <title>Comparative Genomics and Chromosome Evolution.</title>
        <authorList>
            <person name="Mudd A.B."/>
        </authorList>
    </citation>
    <scope>NUCLEOTIDE SEQUENCE</scope>
    <source>
        <strain evidence="7">HN-11 Male</strain>
        <tissue evidence="7">Kidney and liver</tissue>
    </source>
</reference>
<dbReference type="AlphaFoldDB" id="A0A8J6JYI4"/>
<evidence type="ECO:0000256" key="4">
    <source>
        <dbReference type="ARBA" id="ARBA00023180"/>
    </source>
</evidence>
<evidence type="ECO:0000256" key="5">
    <source>
        <dbReference type="SAM" id="SignalP"/>
    </source>
</evidence>
<protein>
    <recommendedName>
        <fullName evidence="6">Ig-like domain-containing protein</fullName>
    </recommendedName>
</protein>
<evidence type="ECO:0000313" key="8">
    <source>
        <dbReference type="Proteomes" id="UP000770717"/>
    </source>
</evidence>
<dbReference type="OrthoDB" id="6353782at2759"/>
<dbReference type="InterPro" id="IPR015631">
    <property type="entry name" value="CD2/SLAM_rcpt"/>
</dbReference>
<keyword evidence="2 5" id="KW-0732">Signal</keyword>
<keyword evidence="4" id="KW-0325">Glycoprotein</keyword>
<keyword evidence="3" id="KW-0472">Membrane</keyword>
<dbReference type="SMART" id="SM00409">
    <property type="entry name" value="IG"/>
    <property type="match status" value="1"/>
</dbReference>
<feature type="chain" id="PRO_5035167082" description="Ig-like domain-containing protein" evidence="5">
    <location>
        <begin position="24"/>
        <end position="123"/>
    </location>
</feature>
<feature type="signal peptide" evidence="5">
    <location>
        <begin position="1"/>
        <end position="23"/>
    </location>
</feature>
<dbReference type="InterPro" id="IPR013106">
    <property type="entry name" value="Ig_V-set"/>
</dbReference>
<dbReference type="Pfam" id="PF07686">
    <property type="entry name" value="V-set"/>
    <property type="match status" value="1"/>
</dbReference>
<dbReference type="InterPro" id="IPR036179">
    <property type="entry name" value="Ig-like_dom_sf"/>
</dbReference>
<dbReference type="SUPFAM" id="SSF48726">
    <property type="entry name" value="Immunoglobulin"/>
    <property type="match status" value="1"/>
</dbReference>
<dbReference type="InterPro" id="IPR007110">
    <property type="entry name" value="Ig-like_dom"/>
</dbReference>
<dbReference type="PANTHER" id="PTHR12080">
    <property type="entry name" value="SIGNALING LYMPHOCYTIC ACTIVATION MOLECULE"/>
    <property type="match status" value="1"/>
</dbReference>
<evidence type="ECO:0000313" key="7">
    <source>
        <dbReference type="EMBL" id="KAG9472791.1"/>
    </source>
</evidence>
<proteinExistence type="predicted"/>
<dbReference type="Proteomes" id="UP000770717">
    <property type="component" value="Unassembled WGS sequence"/>
</dbReference>
<dbReference type="Gene3D" id="2.60.40.10">
    <property type="entry name" value="Immunoglobulins"/>
    <property type="match status" value="1"/>
</dbReference>
<sequence>MDGGALLFCALLLLVHCGREATAITIFSNSSSNFLVGRNISLIISYNVKTDAFISWYKDEVLIVAWQNYTATPLENYKGRLDIIGNGSLVITNITQSDSGNYKVSVEALGETRGSLTFPVKVY</sequence>
<gene>
    <name evidence="7" type="ORF">GDO78_016950</name>
</gene>
<evidence type="ECO:0000256" key="1">
    <source>
        <dbReference type="ARBA" id="ARBA00004370"/>
    </source>
</evidence>